<protein>
    <submittedName>
        <fullName evidence="1">Uncharacterized protein</fullName>
    </submittedName>
</protein>
<dbReference type="EMBL" id="HACA01018698">
    <property type="protein sequence ID" value="CDW36059.1"/>
    <property type="molecule type" value="Transcribed_RNA"/>
</dbReference>
<proteinExistence type="predicted"/>
<sequence length="41" mass="4945">MDLIIEEIRKIALLDENYQSLVKYIEWIFKSFCKIVQGLLK</sequence>
<reference evidence="1" key="1">
    <citation type="submission" date="2014-05" db="EMBL/GenBank/DDBJ databases">
        <authorList>
            <person name="Chronopoulou M."/>
        </authorList>
    </citation>
    <scope>NUCLEOTIDE SEQUENCE</scope>
    <source>
        <tissue evidence="1">Whole organism</tissue>
    </source>
</reference>
<dbReference type="AlphaFoldDB" id="A0A0K2UCT3"/>
<evidence type="ECO:0000313" key="1">
    <source>
        <dbReference type="EMBL" id="CDW36059.1"/>
    </source>
</evidence>
<accession>A0A0K2UCT3</accession>
<organism evidence="1">
    <name type="scientific">Lepeophtheirus salmonis</name>
    <name type="common">Salmon louse</name>
    <name type="synonym">Caligus salmonis</name>
    <dbReference type="NCBI Taxonomy" id="72036"/>
    <lineage>
        <taxon>Eukaryota</taxon>
        <taxon>Metazoa</taxon>
        <taxon>Ecdysozoa</taxon>
        <taxon>Arthropoda</taxon>
        <taxon>Crustacea</taxon>
        <taxon>Multicrustacea</taxon>
        <taxon>Hexanauplia</taxon>
        <taxon>Copepoda</taxon>
        <taxon>Siphonostomatoida</taxon>
        <taxon>Caligidae</taxon>
        <taxon>Lepeophtheirus</taxon>
    </lineage>
</organism>
<name>A0A0K2UCT3_LEPSM</name>